<dbReference type="InterPro" id="IPR009081">
    <property type="entry name" value="PP-bd_ACP"/>
</dbReference>
<dbReference type="EMBL" id="CP151263">
    <property type="protein sequence ID" value="WZH46120.1"/>
    <property type="molecule type" value="Genomic_DNA"/>
</dbReference>
<evidence type="ECO:0000256" key="3">
    <source>
        <dbReference type="ARBA" id="ARBA00004827"/>
    </source>
</evidence>
<evidence type="ECO:0000256" key="12">
    <source>
        <dbReference type="ARBA" id="ARBA00031335"/>
    </source>
</evidence>
<dbReference type="PIRSF" id="PIRSF001617">
    <property type="entry name" value="Alpha-AR"/>
    <property type="match status" value="1"/>
</dbReference>
<evidence type="ECO:0000256" key="5">
    <source>
        <dbReference type="ARBA" id="ARBA00012913"/>
    </source>
</evidence>
<evidence type="ECO:0000256" key="4">
    <source>
        <dbReference type="ARBA" id="ARBA00006432"/>
    </source>
</evidence>
<dbReference type="InterPro" id="IPR010080">
    <property type="entry name" value="Thioester_reductase-like_dom"/>
</dbReference>
<dbReference type="Gene3D" id="3.40.50.12780">
    <property type="entry name" value="N-terminal domain of ligase-like"/>
    <property type="match status" value="2"/>
</dbReference>
<evidence type="ECO:0000256" key="7">
    <source>
        <dbReference type="ARBA" id="ARBA00022450"/>
    </source>
</evidence>
<dbReference type="EC" id="1.2.1.95" evidence="5"/>
<evidence type="ECO:0000256" key="2">
    <source>
        <dbReference type="ARBA" id="ARBA00003499"/>
    </source>
</evidence>
<dbReference type="SUPFAM" id="SSF47336">
    <property type="entry name" value="ACP-like"/>
    <property type="match status" value="1"/>
</dbReference>
<evidence type="ECO:0000256" key="1">
    <source>
        <dbReference type="ARBA" id="ARBA00001957"/>
    </source>
</evidence>
<dbReference type="InterPro" id="IPR014397">
    <property type="entry name" value="Lys2"/>
</dbReference>
<gene>
    <name evidence="18" type="ORF">QYS62_007190</name>
</gene>
<keyword evidence="9" id="KW-0436">Ligase</keyword>
<reference evidence="18 19" key="1">
    <citation type="submission" date="2024-04" db="EMBL/GenBank/DDBJ databases">
        <title>Complete genome sequence of Fusarium acuminatum.</title>
        <authorList>
            <person name="Lan B."/>
        </authorList>
    </citation>
    <scope>NUCLEOTIDE SEQUENCE [LARGE SCALE GENOMIC DNA]</scope>
    <source>
        <strain evidence="18">1A</strain>
    </source>
</reference>
<evidence type="ECO:0000313" key="19">
    <source>
        <dbReference type="Proteomes" id="UP001489902"/>
    </source>
</evidence>
<dbReference type="PROSITE" id="PS50075">
    <property type="entry name" value="CARRIER"/>
    <property type="match status" value="1"/>
</dbReference>
<dbReference type="EC" id="1.2.1.31" evidence="6"/>
<evidence type="ECO:0000256" key="9">
    <source>
        <dbReference type="ARBA" id="ARBA00022598"/>
    </source>
</evidence>
<dbReference type="InterPro" id="IPR036736">
    <property type="entry name" value="ACP-like_sf"/>
</dbReference>
<dbReference type="Pfam" id="PF00501">
    <property type="entry name" value="AMP-binding"/>
    <property type="match status" value="2"/>
</dbReference>
<comment type="cofactor">
    <cofactor evidence="1">
        <name>pantetheine 4'-phosphate</name>
        <dbReference type="ChEBI" id="CHEBI:47942"/>
    </cofactor>
</comment>
<keyword evidence="10" id="KW-0028">Amino-acid biosynthesis</keyword>
<comment type="catalytic activity">
    <reaction evidence="15">
        <text>(S)-2-amino-6-oxohexanoate + NAD(+) + H2O = L-2-aminoadipate + NADH + 2 H(+)</text>
        <dbReference type="Rhea" id="RHEA:12308"/>
        <dbReference type="ChEBI" id="CHEBI:15377"/>
        <dbReference type="ChEBI" id="CHEBI:15378"/>
        <dbReference type="ChEBI" id="CHEBI:57540"/>
        <dbReference type="ChEBI" id="CHEBI:57945"/>
        <dbReference type="ChEBI" id="CHEBI:58321"/>
        <dbReference type="ChEBI" id="CHEBI:58672"/>
        <dbReference type="EC" id="1.2.1.31"/>
    </reaction>
</comment>
<dbReference type="SMART" id="SM00823">
    <property type="entry name" value="PKS_PP"/>
    <property type="match status" value="1"/>
</dbReference>
<accession>A0ABZ2X0S3</accession>
<evidence type="ECO:0000256" key="11">
    <source>
        <dbReference type="ARBA" id="ARBA00023154"/>
    </source>
</evidence>
<keyword evidence="7" id="KW-0596">Phosphopantetheine</keyword>
<dbReference type="CDD" id="cd05235">
    <property type="entry name" value="SDR_e1"/>
    <property type="match status" value="1"/>
</dbReference>
<dbReference type="Gene3D" id="1.10.1200.10">
    <property type="entry name" value="ACP-like"/>
    <property type="match status" value="1"/>
</dbReference>
<dbReference type="Pfam" id="PF00550">
    <property type="entry name" value="PP-binding"/>
    <property type="match status" value="1"/>
</dbReference>
<dbReference type="Proteomes" id="UP001489902">
    <property type="component" value="Chromosome 4"/>
</dbReference>
<proteinExistence type="inferred from homology"/>
<dbReference type="Gene3D" id="3.30.300.30">
    <property type="match status" value="1"/>
</dbReference>
<evidence type="ECO:0000313" key="18">
    <source>
        <dbReference type="EMBL" id="WZH46120.1"/>
    </source>
</evidence>
<feature type="domain" description="Carrier" evidence="17">
    <location>
        <begin position="612"/>
        <end position="690"/>
    </location>
</feature>
<dbReference type="PANTHER" id="PTHR44845">
    <property type="entry name" value="CARRIER DOMAIN-CONTAINING PROTEIN"/>
    <property type="match status" value="1"/>
</dbReference>
<evidence type="ECO:0000256" key="13">
    <source>
        <dbReference type="ARBA" id="ARBA00032195"/>
    </source>
</evidence>
<dbReference type="InterPro" id="IPR042099">
    <property type="entry name" value="ANL_N_sf"/>
</dbReference>
<dbReference type="SUPFAM" id="SSF56801">
    <property type="entry name" value="Acetyl-CoA synthetase-like"/>
    <property type="match status" value="1"/>
</dbReference>
<dbReference type="Gene3D" id="3.40.50.720">
    <property type="entry name" value="NAD(P)-binding Rossmann-like Domain"/>
    <property type="match status" value="1"/>
</dbReference>
<sequence>MANIPDPTADLDWTYNGSIIEHFARNAEAHPERVCVVETKTSETPERQFTYKQIYEASNILAHHLTEAGVTNGDVVMICAHRSVDLVVAIMGTLVSVQFAITAQPQLETLTIVKKRASGATFSVLDLLYPPSRQQVYLEVARPCALVNIAKASNEAGPLAPLVRRYIDEELNLKTEVPPLRIGDDGVLAGGEVNGADLFAQVRAKAASRPDVIVGPDSNPTETSSLLSSWMPDFSCPPKEDIQHEKLAEWMREHKPTVTHLTPAMGQILVGGATAEFPSLDRAFFVGDVLTTRDCRSLRKLAENANIVNMYGTTETQRAVSYFEIPSHPRDPNALDALGNTVPAGKGMQNVQLLVIDRQDRNKICGVGEVGEIFLGLPRYRDNPELNAEKFITSWFVDPNKWTEAYADLGKDDPRLEGYVPRDRLYRTGDLGRYLESDDVEPTGRADDQVKIRGFRIELNEIDSNLSQNPLIRDCKTLVRRDKNEEPILVSYIVPELNEWPKFLKTQGLEDVEDEGTDIGPTKVYFKRFRRMQTEVHDHLKGRLPAYAVPTTYVSLENQQKQVRKIILTFFQITLEKLPLNPNGKVDKPNLPFPDITEQTEDATEEDLKRWESLSATEQTVATNWSELIPGLNAKTITPQNDFFDLGGHSLLAQQMLLVVRKTIGANVSINTLYEHPSLAGFSAHIDRQLKGGAAGESEEDKNPEYARSLEELLKGLPSKYQAKPVVFLTGATGFLGAYLIKDILQRTSRQIQLIAHVRSVKDPKGAFARLRRSLEGYGMWQDEWTFGLGCVPNLGIEASAWANLAQTVDVVIHNGAAVHWVKRYADMKTANVNSTIDAMRLCNEGKPKTFTFVSSTSVLDTDHYVNLSDKQVSTGQGSILEEDDMMGSRTGLGTGYGQTKWVSEQLVREAGRRGLRGTVARPGYILGDIETGVCNTDDFLIRMLKGCIQLGVRPHIVNTVNAVPVNHVANVVVACALNPLPGGVHVAHITGHPRLRMNEYLSSLEYYGYKSPEVEYTQWKDELENYVTAGGQEKGQEQHALMPLYHFCVNDLPANTRAPELDDSNTVKILKEDAEHWTGIDESSGYGISRVDIGRFPRFLVETQFVSWPTGRGRPFPEANLTAAQLETVGAVGGRGGSGAPAATANKSSTVMRRHMKVYDSAVDLGWPGLALLEMDRI</sequence>
<keyword evidence="8" id="KW-0597">Phosphoprotein</keyword>
<evidence type="ECO:0000256" key="8">
    <source>
        <dbReference type="ARBA" id="ARBA00022553"/>
    </source>
</evidence>
<dbReference type="InterPro" id="IPR036291">
    <property type="entry name" value="NAD(P)-bd_dom_sf"/>
</dbReference>
<dbReference type="Pfam" id="PF07993">
    <property type="entry name" value="NAD_binding_4"/>
    <property type="match status" value="1"/>
</dbReference>
<comment type="catalytic activity">
    <reaction evidence="16">
        <text>(S)-2-amino-6-oxohexanoate + NADP(+) + H2O = L-2-aminoadipate + NADPH + 2 H(+)</text>
        <dbReference type="Rhea" id="RHEA:12304"/>
        <dbReference type="ChEBI" id="CHEBI:15377"/>
        <dbReference type="ChEBI" id="CHEBI:15378"/>
        <dbReference type="ChEBI" id="CHEBI:57783"/>
        <dbReference type="ChEBI" id="CHEBI:58321"/>
        <dbReference type="ChEBI" id="CHEBI:58349"/>
        <dbReference type="ChEBI" id="CHEBI:58672"/>
        <dbReference type="EC" id="1.2.1.31"/>
    </reaction>
</comment>
<evidence type="ECO:0000256" key="6">
    <source>
        <dbReference type="ARBA" id="ARBA00013073"/>
    </source>
</evidence>
<comment type="function">
    <text evidence="2">Catalyzes the activation of alpha-aminoadipate by ATP-dependent adenylation and the reduction of activated alpha-aminoadipate by NADPH. The activated alpha-aminoadipate is bound to the phosphopantheinyl group of the enzyme itself before it is reduced to (S)-2-amino-6-oxohexanoate.</text>
</comment>
<evidence type="ECO:0000256" key="15">
    <source>
        <dbReference type="ARBA" id="ARBA00048414"/>
    </source>
</evidence>
<protein>
    <recommendedName>
        <fullName evidence="13">Alpha-aminoadipate reductase</fullName>
        <ecNumber evidence="6">1.2.1.31</ecNumber>
        <ecNumber evidence="5">1.2.1.95</ecNumber>
    </recommendedName>
    <alternativeName>
        <fullName evidence="12">L-aminoadipate-semialdehyde dehydrogenase</fullName>
    </alternativeName>
</protein>
<name>A0ABZ2X0S3_9HYPO</name>
<dbReference type="NCBIfam" id="TIGR03443">
    <property type="entry name" value="alpha_am_amid"/>
    <property type="match status" value="1"/>
</dbReference>
<dbReference type="InterPro" id="IPR020806">
    <property type="entry name" value="PKS_PP-bd"/>
</dbReference>
<evidence type="ECO:0000256" key="16">
    <source>
        <dbReference type="ARBA" id="ARBA00049537"/>
    </source>
</evidence>
<keyword evidence="19" id="KW-1185">Reference proteome</keyword>
<keyword evidence="11" id="KW-0457">Lysine biosynthesis</keyword>
<dbReference type="InterPro" id="IPR013120">
    <property type="entry name" value="FAR_NAD-bd"/>
</dbReference>
<evidence type="ECO:0000259" key="17">
    <source>
        <dbReference type="PROSITE" id="PS50075"/>
    </source>
</evidence>
<dbReference type="InterPro" id="IPR045851">
    <property type="entry name" value="AMP-bd_C_sf"/>
</dbReference>
<comment type="catalytic activity">
    <reaction evidence="14">
        <text>(S)-2-amino-6-oxohexanoate + AMP + diphosphate + NADP(+) = L-2-aminoadipate + ATP + NADPH + H(+)</text>
        <dbReference type="Rhea" id="RHEA:46936"/>
        <dbReference type="ChEBI" id="CHEBI:15378"/>
        <dbReference type="ChEBI" id="CHEBI:30616"/>
        <dbReference type="ChEBI" id="CHEBI:33019"/>
        <dbReference type="ChEBI" id="CHEBI:57783"/>
        <dbReference type="ChEBI" id="CHEBI:58321"/>
        <dbReference type="ChEBI" id="CHEBI:58349"/>
        <dbReference type="ChEBI" id="CHEBI:58672"/>
        <dbReference type="ChEBI" id="CHEBI:456215"/>
        <dbReference type="EC" id="1.2.1.95"/>
    </reaction>
</comment>
<dbReference type="InterPro" id="IPR000873">
    <property type="entry name" value="AMP-dep_synth/lig_dom"/>
</dbReference>
<dbReference type="SUPFAM" id="SSF51735">
    <property type="entry name" value="NAD(P)-binding Rossmann-fold domains"/>
    <property type="match status" value="1"/>
</dbReference>
<dbReference type="NCBIfam" id="TIGR01746">
    <property type="entry name" value="Thioester-redct"/>
    <property type="match status" value="1"/>
</dbReference>
<dbReference type="PANTHER" id="PTHR44845:SF1">
    <property type="entry name" value="L-2-AMINOADIPATE REDUCTASE"/>
    <property type="match status" value="1"/>
</dbReference>
<organism evidence="18 19">
    <name type="scientific">Fusarium acuminatum</name>
    <dbReference type="NCBI Taxonomy" id="5515"/>
    <lineage>
        <taxon>Eukaryota</taxon>
        <taxon>Fungi</taxon>
        <taxon>Dikarya</taxon>
        <taxon>Ascomycota</taxon>
        <taxon>Pezizomycotina</taxon>
        <taxon>Sordariomycetes</taxon>
        <taxon>Hypocreomycetidae</taxon>
        <taxon>Hypocreales</taxon>
        <taxon>Nectriaceae</taxon>
        <taxon>Fusarium</taxon>
        <taxon>Fusarium tricinctum species complex</taxon>
    </lineage>
</organism>
<evidence type="ECO:0000256" key="14">
    <source>
        <dbReference type="ARBA" id="ARBA00048260"/>
    </source>
</evidence>
<comment type="similarity">
    <text evidence="4">Belongs to the ATP-dependent AMP-binding enzyme family.</text>
</comment>
<comment type="pathway">
    <text evidence="3">Amino-acid biosynthesis; L-lysine biosynthesis via AAA pathway; L-lysine from L-alpha-aminoadipate (fungal route): step 1/3.</text>
</comment>
<evidence type="ECO:0000256" key="10">
    <source>
        <dbReference type="ARBA" id="ARBA00022605"/>
    </source>
</evidence>